<dbReference type="AlphaFoldDB" id="A0A514CNX4"/>
<keyword evidence="4" id="KW-0472">Membrane</keyword>
<feature type="domain" description="TonB C-terminal" evidence="5">
    <location>
        <begin position="1"/>
        <end position="83"/>
    </location>
</feature>
<evidence type="ECO:0000256" key="1">
    <source>
        <dbReference type="ARBA" id="ARBA00004167"/>
    </source>
</evidence>
<gene>
    <name evidence="6" type="ORF">FKX85_07435</name>
</gene>
<dbReference type="Pfam" id="PF03544">
    <property type="entry name" value="TonB_C"/>
    <property type="match status" value="1"/>
</dbReference>
<dbReference type="OrthoDB" id="822261at2"/>
<dbReference type="SUPFAM" id="SSF74653">
    <property type="entry name" value="TolA/TonB C-terminal domain"/>
    <property type="match status" value="1"/>
</dbReference>
<dbReference type="PROSITE" id="PS52015">
    <property type="entry name" value="TONB_CTD"/>
    <property type="match status" value="1"/>
</dbReference>
<dbReference type="InterPro" id="IPR006260">
    <property type="entry name" value="TonB/TolA_C"/>
</dbReference>
<dbReference type="EMBL" id="CP041253">
    <property type="protein sequence ID" value="QDH81522.1"/>
    <property type="molecule type" value="Genomic_DNA"/>
</dbReference>
<evidence type="ECO:0000256" key="3">
    <source>
        <dbReference type="ARBA" id="ARBA00022989"/>
    </source>
</evidence>
<evidence type="ECO:0000313" key="7">
    <source>
        <dbReference type="Proteomes" id="UP000316614"/>
    </source>
</evidence>
<evidence type="ECO:0000313" key="6">
    <source>
        <dbReference type="EMBL" id="QDH81522.1"/>
    </source>
</evidence>
<dbReference type="RefSeq" id="WP_141616735.1">
    <property type="nucleotide sequence ID" value="NZ_CP041253.1"/>
</dbReference>
<dbReference type="KEGG" id="echi:FKX85_07435"/>
<keyword evidence="2" id="KW-0812">Transmembrane</keyword>
<sequence length="83" mass="9393">MLKYPKDCRRKGIEGNVHLSLKINAEGKLTRIDVMNPEDVDLSLQHEAVSVMSLYPWGFKPALDRSGSPVESPLNQPINFRFP</sequence>
<dbReference type="Gene3D" id="3.30.1150.10">
    <property type="match status" value="1"/>
</dbReference>
<evidence type="ECO:0000256" key="4">
    <source>
        <dbReference type="ARBA" id="ARBA00023136"/>
    </source>
</evidence>
<name>A0A514CNX4_9BACT</name>
<dbReference type="GO" id="GO:0055085">
    <property type="term" value="P:transmembrane transport"/>
    <property type="evidence" value="ECO:0007669"/>
    <property type="project" value="InterPro"/>
</dbReference>
<reference evidence="6 7" key="1">
    <citation type="submission" date="2019-06" db="EMBL/GenBank/DDBJ databases">
        <title>Echinicola alkalisoli sp. nov. isolated from saline soil.</title>
        <authorList>
            <person name="Sun J.-Q."/>
            <person name="Xu L."/>
        </authorList>
    </citation>
    <scope>NUCLEOTIDE SEQUENCE [LARGE SCALE GENOMIC DNA]</scope>
    <source>
        <strain evidence="6 7">LN3S3</strain>
    </source>
</reference>
<dbReference type="GO" id="GO:0016020">
    <property type="term" value="C:membrane"/>
    <property type="evidence" value="ECO:0007669"/>
    <property type="project" value="UniProtKB-SubCell"/>
</dbReference>
<protein>
    <submittedName>
        <fullName evidence="6">TonB family protein</fullName>
    </submittedName>
</protein>
<evidence type="ECO:0000256" key="2">
    <source>
        <dbReference type="ARBA" id="ARBA00022692"/>
    </source>
</evidence>
<proteinExistence type="predicted"/>
<keyword evidence="7" id="KW-1185">Reference proteome</keyword>
<dbReference type="Proteomes" id="UP000316614">
    <property type="component" value="Chromosome"/>
</dbReference>
<evidence type="ECO:0000259" key="5">
    <source>
        <dbReference type="PROSITE" id="PS52015"/>
    </source>
</evidence>
<dbReference type="NCBIfam" id="TIGR01352">
    <property type="entry name" value="tonB_Cterm"/>
    <property type="match status" value="1"/>
</dbReference>
<organism evidence="6 7">
    <name type="scientific">Echinicola soli</name>
    <dbReference type="NCBI Taxonomy" id="2591634"/>
    <lineage>
        <taxon>Bacteria</taxon>
        <taxon>Pseudomonadati</taxon>
        <taxon>Bacteroidota</taxon>
        <taxon>Cytophagia</taxon>
        <taxon>Cytophagales</taxon>
        <taxon>Cyclobacteriaceae</taxon>
        <taxon>Echinicola</taxon>
    </lineage>
</organism>
<keyword evidence="3" id="KW-1133">Transmembrane helix</keyword>
<accession>A0A514CNX4</accession>
<dbReference type="InterPro" id="IPR037682">
    <property type="entry name" value="TonB_C"/>
</dbReference>
<comment type="subcellular location">
    <subcellularLocation>
        <location evidence="1">Membrane</location>
        <topology evidence="1">Single-pass membrane protein</topology>
    </subcellularLocation>
</comment>